<evidence type="ECO:0000313" key="2">
    <source>
        <dbReference type="Proteomes" id="UP001420932"/>
    </source>
</evidence>
<accession>A0AAP0F0X5</accession>
<dbReference type="EMBL" id="JBBNAF010000011">
    <property type="protein sequence ID" value="KAK9098589.1"/>
    <property type="molecule type" value="Genomic_DNA"/>
</dbReference>
<evidence type="ECO:0000313" key="1">
    <source>
        <dbReference type="EMBL" id="KAK9098589.1"/>
    </source>
</evidence>
<sequence length="147" mass="16793">MSRIIVCGEEKEKKNTKAAREEEKLRMSIPPCNTPIKLLKLWSKMPIFEFGSRHVRVEVQTGSLPSVTHRLIEQAVMYDVACCEWWRDYWYDMLQVGTSPRVVWGLVESLTRLVGRDSYVVEGGKWELDAWTATGNGAAFARALVDS</sequence>
<gene>
    <name evidence="1" type="ORF">Syun_025634</name>
</gene>
<name>A0AAP0F0X5_9MAGN</name>
<protein>
    <submittedName>
        <fullName evidence="1">Uncharacterized protein</fullName>
    </submittedName>
</protein>
<dbReference type="Proteomes" id="UP001420932">
    <property type="component" value="Unassembled WGS sequence"/>
</dbReference>
<reference evidence="1 2" key="1">
    <citation type="submission" date="2024-01" db="EMBL/GenBank/DDBJ databases">
        <title>Genome assemblies of Stephania.</title>
        <authorList>
            <person name="Yang L."/>
        </authorList>
    </citation>
    <scope>NUCLEOTIDE SEQUENCE [LARGE SCALE GENOMIC DNA]</scope>
    <source>
        <strain evidence="1">YNDBR</strain>
        <tissue evidence="1">Leaf</tissue>
    </source>
</reference>
<proteinExistence type="predicted"/>
<organism evidence="1 2">
    <name type="scientific">Stephania yunnanensis</name>
    <dbReference type="NCBI Taxonomy" id="152371"/>
    <lineage>
        <taxon>Eukaryota</taxon>
        <taxon>Viridiplantae</taxon>
        <taxon>Streptophyta</taxon>
        <taxon>Embryophyta</taxon>
        <taxon>Tracheophyta</taxon>
        <taxon>Spermatophyta</taxon>
        <taxon>Magnoliopsida</taxon>
        <taxon>Ranunculales</taxon>
        <taxon>Menispermaceae</taxon>
        <taxon>Menispermoideae</taxon>
        <taxon>Cissampelideae</taxon>
        <taxon>Stephania</taxon>
    </lineage>
</organism>
<keyword evidence="2" id="KW-1185">Reference proteome</keyword>
<comment type="caution">
    <text evidence="1">The sequence shown here is derived from an EMBL/GenBank/DDBJ whole genome shotgun (WGS) entry which is preliminary data.</text>
</comment>
<dbReference type="AlphaFoldDB" id="A0AAP0F0X5"/>